<feature type="compositionally biased region" description="Basic residues" evidence="3">
    <location>
        <begin position="1"/>
        <end position="25"/>
    </location>
</feature>
<protein>
    <recommendedName>
        <fullName evidence="4">EF-hand domain-containing protein</fullName>
    </recommendedName>
</protein>
<gene>
    <name evidence="5" type="ORF">PLEPLA_LOCUS928</name>
</gene>
<evidence type="ECO:0000256" key="1">
    <source>
        <dbReference type="ARBA" id="ARBA00022723"/>
    </source>
</evidence>
<dbReference type="SUPFAM" id="SSF47473">
    <property type="entry name" value="EF-hand"/>
    <property type="match status" value="1"/>
</dbReference>
<proteinExistence type="predicted"/>
<dbReference type="PROSITE" id="PS50222">
    <property type="entry name" value="EF_HAND_2"/>
    <property type="match status" value="1"/>
</dbReference>
<evidence type="ECO:0000259" key="4">
    <source>
        <dbReference type="PROSITE" id="PS50222"/>
    </source>
</evidence>
<dbReference type="EMBL" id="CADEAL010000046">
    <property type="protein sequence ID" value="CAB1413228.1"/>
    <property type="molecule type" value="Genomic_DNA"/>
</dbReference>
<dbReference type="AlphaFoldDB" id="A0A9N7TJP4"/>
<keyword evidence="1" id="KW-0479">Metal-binding</keyword>
<comment type="caution">
    <text evidence="5">The sequence shown here is derived from an EMBL/GenBank/DDBJ whole genome shotgun (WGS) entry which is preliminary data.</text>
</comment>
<feature type="compositionally biased region" description="Basic and acidic residues" evidence="3">
    <location>
        <begin position="26"/>
        <end position="38"/>
    </location>
</feature>
<organism evidence="5 6">
    <name type="scientific">Pleuronectes platessa</name>
    <name type="common">European plaice</name>
    <dbReference type="NCBI Taxonomy" id="8262"/>
    <lineage>
        <taxon>Eukaryota</taxon>
        <taxon>Metazoa</taxon>
        <taxon>Chordata</taxon>
        <taxon>Craniata</taxon>
        <taxon>Vertebrata</taxon>
        <taxon>Euteleostomi</taxon>
        <taxon>Actinopterygii</taxon>
        <taxon>Neopterygii</taxon>
        <taxon>Teleostei</taxon>
        <taxon>Neoteleostei</taxon>
        <taxon>Acanthomorphata</taxon>
        <taxon>Carangaria</taxon>
        <taxon>Pleuronectiformes</taxon>
        <taxon>Pleuronectoidei</taxon>
        <taxon>Pleuronectidae</taxon>
        <taxon>Pleuronectes</taxon>
    </lineage>
</organism>
<dbReference type="Proteomes" id="UP001153269">
    <property type="component" value="Unassembled WGS sequence"/>
</dbReference>
<evidence type="ECO:0000256" key="3">
    <source>
        <dbReference type="SAM" id="MobiDB-lite"/>
    </source>
</evidence>
<feature type="domain" description="EF-hand" evidence="4">
    <location>
        <begin position="55"/>
        <end position="90"/>
    </location>
</feature>
<name>A0A9N7TJP4_PLEPL</name>
<dbReference type="InterPro" id="IPR002048">
    <property type="entry name" value="EF_hand_dom"/>
</dbReference>
<dbReference type="InterPro" id="IPR018247">
    <property type="entry name" value="EF_Hand_1_Ca_BS"/>
</dbReference>
<dbReference type="Gene3D" id="1.10.238.10">
    <property type="entry name" value="EF-hand"/>
    <property type="match status" value="1"/>
</dbReference>
<keyword evidence="2" id="KW-0106">Calcium</keyword>
<dbReference type="InterPro" id="IPR011992">
    <property type="entry name" value="EF-hand-dom_pair"/>
</dbReference>
<reference evidence="5" key="1">
    <citation type="submission" date="2020-03" db="EMBL/GenBank/DDBJ databases">
        <authorList>
            <person name="Weist P."/>
        </authorList>
    </citation>
    <scope>NUCLEOTIDE SEQUENCE</scope>
</reference>
<feature type="region of interest" description="Disordered" evidence="3">
    <location>
        <begin position="1"/>
        <end position="38"/>
    </location>
</feature>
<keyword evidence="6" id="KW-1185">Reference proteome</keyword>
<evidence type="ECO:0000256" key="2">
    <source>
        <dbReference type="ARBA" id="ARBA00022837"/>
    </source>
</evidence>
<evidence type="ECO:0000313" key="5">
    <source>
        <dbReference type="EMBL" id="CAB1413228.1"/>
    </source>
</evidence>
<sequence length="266" mass="30730">MPAKMKKKKQRRPKPPKRDRKKKNKVSMDKTHKNLRSNHPEFEAFLDQMIQWFSDHQQQVDQHFSLKDADRSGSVNLKDFELGLMSLGPPCQQVQLRMLSELLKTNNTISYKDFMNQLQRLSSKEVNTLMSEDVSGNTFDPDQPLNPHKDRLIPFDFSAEHPANFQVVLSSSCRVLSLIRIIQDRVGIQTSRLDVFLSRAATEEVRLPPESSLEECGFRGGAEERPPEVTVYYDYKLEFTDCPLLNCDHYFRSKPDSVARTTGHCL</sequence>
<dbReference type="PROSITE" id="PS00018">
    <property type="entry name" value="EF_HAND_1"/>
    <property type="match status" value="1"/>
</dbReference>
<evidence type="ECO:0000313" key="6">
    <source>
        <dbReference type="Proteomes" id="UP001153269"/>
    </source>
</evidence>
<accession>A0A9N7TJP4</accession>
<dbReference type="GO" id="GO:0005509">
    <property type="term" value="F:calcium ion binding"/>
    <property type="evidence" value="ECO:0007669"/>
    <property type="project" value="InterPro"/>
</dbReference>